<accession>Q5K9F8</accession>
<dbReference type="RefSeq" id="XP_567685.1">
    <property type="nucleotide sequence ID" value="XM_567685.2"/>
</dbReference>
<keyword evidence="2" id="KW-1185">Reference proteome</keyword>
<dbReference type="SUPFAM" id="SSF46565">
    <property type="entry name" value="Chaperone J-domain"/>
    <property type="match status" value="1"/>
</dbReference>
<dbReference type="PaxDb" id="214684-Q5K9F8"/>
<evidence type="ECO:0000313" key="2">
    <source>
        <dbReference type="Proteomes" id="UP000002149"/>
    </source>
</evidence>
<dbReference type="EMBL" id="AE017351">
    <property type="protein sequence ID" value="AAW46168.1"/>
    <property type="molecule type" value="Genomic_DNA"/>
</dbReference>
<evidence type="ECO:0000313" key="1">
    <source>
        <dbReference type="EMBL" id="AAW46168.1"/>
    </source>
</evidence>
<dbReference type="KEGG" id="cne:CNK02090"/>
<accession>Q55K41</accession>
<dbReference type="eggNOG" id="ENOG502RBET">
    <property type="taxonomic scope" value="Eukaryota"/>
</dbReference>
<name>Q5K9F8_CRYD1</name>
<dbReference type="InParanoid" id="Q5K9F8"/>
<dbReference type="OrthoDB" id="2569217at2759"/>
<dbReference type="Gene3D" id="1.10.287.110">
    <property type="entry name" value="DnaJ domain"/>
    <property type="match status" value="1"/>
</dbReference>
<dbReference type="VEuPathDB" id="FungiDB:CNK02090"/>
<dbReference type="GeneID" id="3254523"/>
<protein>
    <submittedName>
        <fullName evidence="1">Expressed protein</fullName>
    </submittedName>
</protein>
<dbReference type="InterPro" id="IPR036869">
    <property type="entry name" value="J_dom_sf"/>
</dbReference>
<sequence length="569" mass="63827">MPLGRLIPRPTSCTFSCAQHVSRTAKISNSRTYAARTANKQVPVGGSSLVETLVEQDPYQRIWFIRPLSLMMFNTESARAAHLNSIWRNYRYHETHIIPFWTLCILSDLRSEAIHRHTGGQDYANVAQRFCTEIGLNIAAVPDSHWCSGLYFREVLRMRQGSIEKLLNGSMISLSDFLPSPTPAPYVRDFKNVGAPAPLHDNNQFDPVTSPKFAWGPPKLERSDMENIISAHDATFGEWEDIHVRVRDTKLFAIPTYRLLYKVYLPSGEIAVTDGELNDNGHNLVVDWPKGKAQSSNHVKHNNGLIFSRTWLDHPERGIGYCLMGDQGSSSVVSTLFNAMRRGGPIRKETWEDDKIIPLIGSATVPHLQSLMEYTGKVLCGQGQAFSEPSFPIEKKATTTSSSSLFSKVDPTIRTKRSAASNVSPASSLSSRLFGPSSINSSAWTSSGSHSSKRQAVYEKFARAKAEKIGSSIYGPSEQYALRKLHDRNGYYAELGVENLAVELLDKSKEKEVNSILKEKYYTLCKIKHSDIGGAEEDQVRLNRAYEQVETYEQRRNYQLKPENCPSLD</sequence>
<dbReference type="OMA" id="HHIMANI"/>
<gene>
    <name evidence="1" type="ordered locus">CNK02090</name>
</gene>
<proteinExistence type="predicted"/>
<reference evidence="1 2" key="1">
    <citation type="journal article" date="2005" name="Science">
        <title>The genome of the basidiomycetous yeast and human pathogen Cryptococcus neoformans.</title>
        <authorList>
            <person name="Loftus B.J."/>
            <person name="Fung E."/>
            <person name="Roncaglia P."/>
            <person name="Rowley D."/>
            <person name="Amedeo P."/>
            <person name="Bruno D."/>
            <person name="Vamathevan J."/>
            <person name="Miranda M."/>
            <person name="Anderson I.J."/>
            <person name="Fraser J.A."/>
            <person name="Allen J.E."/>
            <person name="Bosdet I.E."/>
            <person name="Brent M.R."/>
            <person name="Chiu R."/>
            <person name="Doering T.L."/>
            <person name="Donlin M.J."/>
            <person name="D'Souza C.A."/>
            <person name="Fox D.S."/>
            <person name="Grinberg V."/>
            <person name="Fu J."/>
            <person name="Fukushima M."/>
            <person name="Haas B.J."/>
            <person name="Huang J.C."/>
            <person name="Janbon G."/>
            <person name="Jones S.J."/>
            <person name="Koo H.L."/>
            <person name="Krzywinski M.I."/>
            <person name="Kwon-Chung J.K."/>
            <person name="Lengeler K.B."/>
            <person name="Maiti R."/>
            <person name="Marra M.A."/>
            <person name="Marra R.E."/>
            <person name="Mathewson C.A."/>
            <person name="Mitchell T.G."/>
            <person name="Pertea M."/>
            <person name="Riggs F.R."/>
            <person name="Salzberg S.L."/>
            <person name="Schein J.E."/>
            <person name="Shvartsbeyn A."/>
            <person name="Shin H."/>
            <person name="Shumway M."/>
            <person name="Specht C.A."/>
            <person name="Suh B.B."/>
            <person name="Tenney A."/>
            <person name="Utterback T.R."/>
            <person name="Wickes B.L."/>
            <person name="Wortman J.R."/>
            <person name="Wye N.H."/>
            <person name="Kronstad J.W."/>
            <person name="Lodge J.K."/>
            <person name="Heitman J."/>
            <person name="Davis R.W."/>
            <person name="Fraser C.M."/>
            <person name="Hyman R.W."/>
        </authorList>
    </citation>
    <scope>NUCLEOTIDE SEQUENCE [LARGE SCALE GENOMIC DNA]</scope>
    <source>
        <strain evidence="2">JEC21 / ATCC MYA-565</strain>
    </source>
</reference>
<dbReference type="Proteomes" id="UP000002149">
    <property type="component" value="Chromosome 11"/>
</dbReference>
<organism evidence="1 2">
    <name type="scientific">Cryptococcus deneoformans (strain JEC21 / ATCC MYA-565)</name>
    <name type="common">Cryptococcus neoformans var. neoformans serotype D</name>
    <dbReference type="NCBI Taxonomy" id="214684"/>
    <lineage>
        <taxon>Eukaryota</taxon>
        <taxon>Fungi</taxon>
        <taxon>Dikarya</taxon>
        <taxon>Basidiomycota</taxon>
        <taxon>Agaricomycotina</taxon>
        <taxon>Tremellomycetes</taxon>
        <taxon>Tremellales</taxon>
        <taxon>Cryptococcaceae</taxon>
        <taxon>Cryptococcus</taxon>
        <taxon>Cryptococcus neoformans species complex</taxon>
    </lineage>
</organism>
<dbReference type="HOGENOM" id="CLU_508243_0_0_1"/>
<dbReference type="AlphaFoldDB" id="Q5K9F8"/>